<dbReference type="Proteomes" id="UP000619838">
    <property type="component" value="Unassembled WGS sequence"/>
</dbReference>
<comment type="caution">
    <text evidence="1">The sequence shown here is derived from an EMBL/GenBank/DDBJ whole genome shotgun (WGS) entry which is preliminary data.</text>
</comment>
<organism evidence="1 2">
    <name type="scientific">Prosthecochloris ethylica</name>
    <dbReference type="NCBI Taxonomy" id="2743976"/>
    <lineage>
        <taxon>Bacteria</taxon>
        <taxon>Pseudomonadati</taxon>
        <taxon>Chlorobiota</taxon>
        <taxon>Chlorobiia</taxon>
        <taxon>Chlorobiales</taxon>
        <taxon>Chlorobiaceae</taxon>
        <taxon>Prosthecochloris</taxon>
    </lineage>
</organism>
<sequence>MGLFEKFKESSGRWNCFSKSDTLGSFDFMTLTIALDALCKDDVDKLLGFLAEKSYAEQLEKRQLSFELYETLSKTLPLAFHEYTHFIDTTCTPWGVDFLKLLNGAYLVDPERFQAAEANYHYAKDFFDTARAIRLPQYYTALTPGEDASLPWSYQVTSGRWFTSEGKVSNRPIPFVAFGNSLGHRVVRSPLSMVSLLEASAMAQEYMFQTFLVAAISEEHRTVESALFNKKAMAHIYNPTLTEYSVCAHLVANSLRITDVMEALTVSSRLVHFCLNATDELFSSIEFTDIAKKRLRLGEASMKHEADIREAIRLRDRGFLFYLLTMLMDERPAVDKQSIDVAISEAATKLSINSHRCQLAARRHVEVISEELKSSPFQSIAAIAECALENFDQRESGKRAQHDFTRLDIPPVILGDCTIGKLSGNKHGKLINLDIESCYTELVKGQLWVEKFSEACA</sequence>
<dbReference type="EMBL" id="JADGII010000006">
    <property type="protein sequence ID" value="MBF0636537.1"/>
    <property type="molecule type" value="Genomic_DNA"/>
</dbReference>
<keyword evidence="2" id="KW-1185">Reference proteome</keyword>
<proteinExistence type="predicted"/>
<protein>
    <submittedName>
        <fullName evidence="1">Uncharacterized protein</fullName>
    </submittedName>
</protein>
<name>A0ABR9XR61_9CHLB</name>
<evidence type="ECO:0000313" key="2">
    <source>
        <dbReference type="Proteomes" id="UP000619838"/>
    </source>
</evidence>
<accession>A0ABR9XR61</accession>
<reference evidence="1 2" key="1">
    <citation type="journal article" date="2020" name="Microorganisms">
        <title>Simultaneous Genome Sequencing of Prosthecochloris ethylica and Desulfuromonas acetoxidans within a Syntrophic Mixture Reveals Unique Pili and Protein Interactions.</title>
        <authorList>
            <person name="Kyndt J.A."/>
            <person name="Van Beeumen J.J."/>
            <person name="Meyer T.E."/>
        </authorList>
    </citation>
    <scope>NUCLEOTIDE SEQUENCE [LARGE SCALE GENOMIC DNA]</scope>
    <source>
        <strain evidence="1 2">N3</strain>
    </source>
</reference>
<dbReference type="RefSeq" id="WP_175186991.1">
    <property type="nucleotide sequence ID" value="NZ_JABVZQ010000003.1"/>
</dbReference>
<evidence type="ECO:0000313" key="1">
    <source>
        <dbReference type="EMBL" id="MBF0636537.1"/>
    </source>
</evidence>
<gene>
    <name evidence="1" type="ORF">INT08_05005</name>
</gene>